<protein>
    <submittedName>
        <fullName evidence="1">Uncharacterized protein</fullName>
    </submittedName>
</protein>
<proteinExistence type="predicted"/>
<gene>
    <name evidence="1" type="ORF">BT96DRAFT_921153</name>
</gene>
<evidence type="ECO:0000313" key="2">
    <source>
        <dbReference type="Proteomes" id="UP000799118"/>
    </source>
</evidence>
<reference evidence="1" key="1">
    <citation type="journal article" date="2019" name="Environ. Microbiol.">
        <title>Fungal ecological strategies reflected in gene transcription - a case study of two litter decomposers.</title>
        <authorList>
            <person name="Barbi F."/>
            <person name="Kohler A."/>
            <person name="Barry K."/>
            <person name="Baskaran P."/>
            <person name="Daum C."/>
            <person name="Fauchery L."/>
            <person name="Ihrmark K."/>
            <person name="Kuo A."/>
            <person name="LaButti K."/>
            <person name="Lipzen A."/>
            <person name="Morin E."/>
            <person name="Grigoriev I.V."/>
            <person name="Henrissat B."/>
            <person name="Lindahl B."/>
            <person name="Martin F."/>
        </authorList>
    </citation>
    <scope>NUCLEOTIDE SEQUENCE</scope>
    <source>
        <strain evidence="1">JB14</strain>
    </source>
</reference>
<dbReference type="AlphaFoldDB" id="A0A6A4HJF3"/>
<organism evidence="1 2">
    <name type="scientific">Gymnopus androsaceus JB14</name>
    <dbReference type="NCBI Taxonomy" id="1447944"/>
    <lineage>
        <taxon>Eukaryota</taxon>
        <taxon>Fungi</taxon>
        <taxon>Dikarya</taxon>
        <taxon>Basidiomycota</taxon>
        <taxon>Agaricomycotina</taxon>
        <taxon>Agaricomycetes</taxon>
        <taxon>Agaricomycetidae</taxon>
        <taxon>Agaricales</taxon>
        <taxon>Marasmiineae</taxon>
        <taxon>Omphalotaceae</taxon>
        <taxon>Gymnopus</taxon>
    </lineage>
</organism>
<sequence length="102" mass="11273">MDDDTFCEIVLAAFPGAEFDTIIQNITSSKNYPTSASVIQQIVFQFTRIENRDNSVVAGDCILQAHAAVLAKIDDLEQRLKAERSTRDTCENCGRPGHVKAK</sequence>
<keyword evidence="2" id="KW-1185">Reference proteome</keyword>
<feature type="non-terminal residue" evidence="1">
    <location>
        <position position="102"/>
    </location>
</feature>
<dbReference type="OrthoDB" id="2692435at2759"/>
<accession>A0A6A4HJF3</accession>
<evidence type="ECO:0000313" key="1">
    <source>
        <dbReference type="EMBL" id="KAE9397820.1"/>
    </source>
</evidence>
<name>A0A6A4HJF3_9AGAR</name>
<dbReference type="Proteomes" id="UP000799118">
    <property type="component" value="Unassembled WGS sequence"/>
</dbReference>
<dbReference type="EMBL" id="ML769491">
    <property type="protein sequence ID" value="KAE9397820.1"/>
    <property type="molecule type" value="Genomic_DNA"/>
</dbReference>